<keyword evidence="2" id="KW-1185">Reference proteome</keyword>
<comment type="caution">
    <text evidence="1">The sequence shown here is derived from an EMBL/GenBank/DDBJ whole genome shotgun (WGS) entry which is preliminary data.</text>
</comment>
<accession>A0ABW8S4E8</accession>
<sequence>MGIDSDEVDAFSVEDKLFFLEAIANNERPTSKKNFPSKLISSVVLFFESEVESESIRTNKSSESILSIDDIITPS</sequence>
<organism evidence="1 2">
    <name type="scientific">Candidatus Clostridium helianthi</name>
    <dbReference type="NCBI Taxonomy" id="3381660"/>
    <lineage>
        <taxon>Bacteria</taxon>
        <taxon>Bacillati</taxon>
        <taxon>Bacillota</taxon>
        <taxon>Clostridia</taxon>
        <taxon>Eubacteriales</taxon>
        <taxon>Clostridiaceae</taxon>
        <taxon>Clostridium</taxon>
    </lineage>
</organism>
<dbReference type="Proteomes" id="UP001623600">
    <property type="component" value="Unassembled WGS sequence"/>
</dbReference>
<evidence type="ECO:0000313" key="1">
    <source>
        <dbReference type="EMBL" id="MFL0165090.1"/>
    </source>
</evidence>
<name>A0ABW8S4E8_9CLOT</name>
<protein>
    <submittedName>
        <fullName evidence="1">Uncharacterized protein</fullName>
    </submittedName>
</protein>
<evidence type="ECO:0000313" key="2">
    <source>
        <dbReference type="Proteomes" id="UP001623600"/>
    </source>
</evidence>
<proteinExistence type="predicted"/>
<dbReference type="EMBL" id="JBJIAB010000008">
    <property type="protein sequence ID" value="MFL0165090.1"/>
    <property type="molecule type" value="Genomic_DNA"/>
</dbReference>
<reference evidence="1 2" key="1">
    <citation type="submission" date="2024-11" db="EMBL/GenBank/DDBJ databases">
        <authorList>
            <person name="Heng Y.C."/>
            <person name="Lim A.C.H."/>
            <person name="Lee J.K.Y."/>
            <person name="Kittelmann S."/>
        </authorList>
    </citation>
    <scope>NUCLEOTIDE SEQUENCE [LARGE SCALE GENOMIC DNA]</scope>
    <source>
        <strain evidence="1 2">WILCCON 0112</strain>
    </source>
</reference>
<gene>
    <name evidence="1" type="ORF">ACJDTP_08420</name>
</gene>